<accession>A0A388T968</accession>
<evidence type="ECO:0000313" key="2">
    <source>
        <dbReference type="Proteomes" id="UP000269352"/>
    </source>
</evidence>
<proteinExistence type="predicted"/>
<comment type="caution">
    <text evidence="1">The sequence shown here is derived from an EMBL/GenBank/DDBJ whole genome shotgun (WGS) entry which is preliminary data.</text>
</comment>
<organism evidence="1 2">
    <name type="scientific">Termititenax aidoneus</name>
    <dbReference type="NCBI Taxonomy" id="2218524"/>
    <lineage>
        <taxon>Bacteria</taxon>
        <taxon>Bacillati</taxon>
        <taxon>Candidatus Margulisiibacteriota</taxon>
        <taxon>Candidatus Termititenacia</taxon>
        <taxon>Candidatus Termititenacales</taxon>
        <taxon>Candidatus Termititenacaceae</taxon>
        <taxon>Candidatus Termititenax</taxon>
    </lineage>
</organism>
<name>A0A388T968_TERA1</name>
<dbReference type="EMBL" id="BGZN01000002">
    <property type="protein sequence ID" value="GBR72725.1"/>
    <property type="molecule type" value="Genomic_DNA"/>
</dbReference>
<evidence type="ECO:0000313" key="1">
    <source>
        <dbReference type="EMBL" id="GBR72725.1"/>
    </source>
</evidence>
<reference evidence="1 2" key="1">
    <citation type="journal article" date="2019" name="ISME J.">
        <title>Genome analyses of uncultured TG2/ZB3 bacteria in 'Margulisbacteria' specifically attached to ectosymbiotic spirochetes of protists in the termite gut.</title>
        <authorList>
            <person name="Utami Y.D."/>
            <person name="Kuwahara H."/>
            <person name="Igai K."/>
            <person name="Murakami T."/>
            <person name="Sugaya K."/>
            <person name="Morikawa T."/>
            <person name="Nagura Y."/>
            <person name="Yuki M."/>
            <person name="Deevong P."/>
            <person name="Inoue T."/>
            <person name="Kihara K."/>
            <person name="Lo N."/>
            <person name="Yamada A."/>
            <person name="Ohkuma M."/>
            <person name="Hongoh Y."/>
        </authorList>
    </citation>
    <scope>NUCLEOTIDE SEQUENCE [LARGE SCALE GENOMIC DNA]</scope>
    <source>
        <strain evidence="1">NkOx7-01</strain>
    </source>
</reference>
<dbReference type="Proteomes" id="UP000269352">
    <property type="component" value="Unassembled WGS sequence"/>
</dbReference>
<sequence>MKIKKGFSTGGNTFIIDIKAIDARANNTKKISNSKPLKIDMEFEELAKLLMKTPIRTGRKCKSKKKPS</sequence>
<gene>
    <name evidence="1" type="ORF">NO1_0221</name>
</gene>
<protein>
    <submittedName>
        <fullName evidence="1">Uncharacterized protein</fullName>
    </submittedName>
</protein>
<dbReference type="AlphaFoldDB" id="A0A388T968"/>
<keyword evidence="2" id="KW-1185">Reference proteome</keyword>